<reference evidence="2 3" key="1">
    <citation type="journal article" date="2013" name="BMC Genomics">
        <title>Reconstruction of the lipid metabolism for the microalga Monoraphidium neglectum from its genome sequence reveals characteristics suitable for biofuel production.</title>
        <authorList>
            <person name="Bogen C."/>
            <person name="Al-Dilaimi A."/>
            <person name="Albersmeier A."/>
            <person name="Wichmann J."/>
            <person name="Grundmann M."/>
            <person name="Rupp O."/>
            <person name="Lauersen K.J."/>
            <person name="Blifernez-Klassen O."/>
            <person name="Kalinowski J."/>
            <person name="Goesmann A."/>
            <person name="Mussgnug J.H."/>
            <person name="Kruse O."/>
        </authorList>
    </citation>
    <scope>NUCLEOTIDE SEQUENCE [LARGE SCALE GENOMIC DNA]</scope>
    <source>
        <strain evidence="2 3">SAG 48.87</strain>
    </source>
</reference>
<dbReference type="GeneID" id="25739304"/>
<dbReference type="RefSeq" id="XP_013900550.1">
    <property type="nucleotide sequence ID" value="XM_014045096.1"/>
</dbReference>
<dbReference type="KEGG" id="mng:MNEG_6428"/>
<dbReference type="AlphaFoldDB" id="A0A0D2N6J5"/>
<keyword evidence="3" id="KW-1185">Reference proteome</keyword>
<evidence type="ECO:0000313" key="3">
    <source>
        <dbReference type="Proteomes" id="UP000054498"/>
    </source>
</evidence>
<feature type="non-terminal residue" evidence="2">
    <location>
        <position position="102"/>
    </location>
</feature>
<feature type="compositionally biased region" description="Basic and acidic residues" evidence="1">
    <location>
        <begin position="57"/>
        <end position="67"/>
    </location>
</feature>
<evidence type="ECO:0000313" key="2">
    <source>
        <dbReference type="EMBL" id="KIZ01531.1"/>
    </source>
</evidence>
<organism evidence="2 3">
    <name type="scientific">Monoraphidium neglectum</name>
    <dbReference type="NCBI Taxonomy" id="145388"/>
    <lineage>
        <taxon>Eukaryota</taxon>
        <taxon>Viridiplantae</taxon>
        <taxon>Chlorophyta</taxon>
        <taxon>core chlorophytes</taxon>
        <taxon>Chlorophyceae</taxon>
        <taxon>CS clade</taxon>
        <taxon>Sphaeropleales</taxon>
        <taxon>Selenastraceae</taxon>
        <taxon>Monoraphidium</taxon>
    </lineage>
</organism>
<accession>A0A0D2N6J5</accession>
<proteinExistence type="predicted"/>
<dbReference type="EMBL" id="KK101260">
    <property type="protein sequence ID" value="KIZ01531.1"/>
    <property type="molecule type" value="Genomic_DNA"/>
</dbReference>
<feature type="region of interest" description="Disordered" evidence="1">
    <location>
        <begin position="39"/>
        <end position="83"/>
    </location>
</feature>
<name>A0A0D2N6J5_9CHLO</name>
<evidence type="ECO:0000256" key="1">
    <source>
        <dbReference type="SAM" id="MobiDB-lite"/>
    </source>
</evidence>
<protein>
    <submittedName>
        <fullName evidence="2">Uncharacterized protein</fullName>
    </submittedName>
</protein>
<feature type="compositionally biased region" description="Low complexity" evidence="1">
    <location>
        <begin position="39"/>
        <end position="50"/>
    </location>
</feature>
<gene>
    <name evidence="2" type="ORF">MNEG_6428</name>
</gene>
<dbReference type="Proteomes" id="UP000054498">
    <property type="component" value="Unassembled WGS sequence"/>
</dbReference>
<sequence>MQPALQRASNALLLSSRPLCRAAEWQCCSVTATRAFTAAAGAPSGSTRGACSTSGSDARHKAERWSDDSAASEEEGGAARPADAVKRRRVLGAVLREAQLAE</sequence>